<name>A0A4V2UQN8_9PROT</name>
<feature type="domain" description="Copper resistance protein D" evidence="2">
    <location>
        <begin position="46"/>
        <end position="148"/>
    </location>
</feature>
<keyword evidence="4" id="KW-1185">Reference proteome</keyword>
<accession>A0A4V2UQN8</accession>
<keyword evidence="1" id="KW-1133">Transmembrane helix</keyword>
<sequence length="152" mass="16809">MIKLLYLLHVLATVVWVGGMFFAHQVLRPVAAAQLEPPARLRLWAGVFGRFFPWVWAAVVLLLVTGQAIVAQVGGYGVVPKHVHVMAGIGYLMAAIFVYLYFVPYRRFVRSVQAEAWPTAGEGLVVIRRLVGTNLTLGLLNIVLVFVLPVLM</sequence>
<feature type="transmembrane region" description="Helical" evidence="1">
    <location>
        <begin position="51"/>
        <end position="71"/>
    </location>
</feature>
<dbReference type="RefSeq" id="WP_126460113.1">
    <property type="nucleotide sequence ID" value="NZ_AP018721.1"/>
</dbReference>
<dbReference type="EMBL" id="SLZY01000008">
    <property type="protein sequence ID" value="TCS71778.1"/>
    <property type="molecule type" value="Genomic_DNA"/>
</dbReference>
<evidence type="ECO:0000256" key="1">
    <source>
        <dbReference type="SAM" id="Phobius"/>
    </source>
</evidence>
<keyword evidence="1" id="KW-0472">Membrane</keyword>
<keyword evidence="1" id="KW-0812">Transmembrane</keyword>
<evidence type="ECO:0000313" key="3">
    <source>
        <dbReference type="EMBL" id="TCS71778.1"/>
    </source>
</evidence>
<reference evidence="3 4" key="1">
    <citation type="submission" date="2019-03" db="EMBL/GenBank/DDBJ databases">
        <title>Genomic Encyclopedia of Type Strains, Phase IV (KMG-IV): sequencing the most valuable type-strain genomes for metagenomic binning, comparative biology and taxonomic classification.</title>
        <authorList>
            <person name="Goeker M."/>
        </authorList>
    </citation>
    <scope>NUCLEOTIDE SEQUENCE [LARGE SCALE GENOMIC DNA]</scope>
    <source>
        <strain evidence="3 4">DSM 103923</strain>
    </source>
</reference>
<proteinExistence type="predicted"/>
<dbReference type="Proteomes" id="UP000295135">
    <property type="component" value="Unassembled WGS sequence"/>
</dbReference>
<dbReference type="AlphaFoldDB" id="A0A4V2UQN8"/>
<organism evidence="3 4">
    <name type="scientific">Sulfuritortus calidifontis</name>
    <dbReference type="NCBI Taxonomy" id="1914471"/>
    <lineage>
        <taxon>Bacteria</taxon>
        <taxon>Pseudomonadati</taxon>
        <taxon>Pseudomonadota</taxon>
        <taxon>Betaproteobacteria</taxon>
        <taxon>Nitrosomonadales</taxon>
        <taxon>Thiobacillaceae</taxon>
        <taxon>Sulfuritortus</taxon>
    </lineage>
</organism>
<evidence type="ECO:0000259" key="2">
    <source>
        <dbReference type="Pfam" id="PF05425"/>
    </source>
</evidence>
<dbReference type="GO" id="GO:0016020">
    <property type="term" value="C:membrane"/>
    <property type="evidence" value="ECO:0007669"/>
    <property type="project" value="InterPro"/>
</dbReference>
<gene>
    <name evidence="3" type="ORF">EDC61_108121</name>
</gene>
<protein>
    <submittedName>
        <fullName evidence="3">Putative membrane protein</fullName>
    </submittedName>
</protein>
<dbReference type="InterPro" id="IPR008457">
    <property type="entry name" value="Cu-R_CopD_dom"/>
</dbReference>
<feature type="transmembrane region" description="Helical" evidence="1">
    <location>
        <begin position="131"/>
        <end position="151"/>
    </location>
</feature>
<evidence type="ECO:0000313" key="4">
    <source>
        <dbReference type="Proteomes" id="UP000295135"/>
    </source>
</evidence>
<dbReference type="Pfam" id="PF05425">
    <property type="entry name" value="CopD"/>
    <property type="match status" value="1"/>
</dbReference>
<feature type="transmembrane region" description="Helical" evidence="1">
    <location>
        <begin position="83"/>
        <end position="102"/>
    </location>
</feature>
<dbReference type="OrthoDB" id="8419862at2"/>
<comment type="caution">
    <text evidence="3">The sequence shown here is derived from an EMBL/GenBank/DDBJ whole genome shotgun (WGS) entry which is preliminary data.</text>
</comment>